<keyword evidence="1" id="KW-0805">Transcription regulation</keyword>
<evidence type="ECO:0000313" key="5">
    <source>
        <dbReference type="EMBL" id="NUB93270.1"/>
    </source>
</evidence>
<dbReference type="InterPro" id="IPR036390">
    <property type="entry name" value="WH_DNA-bd_sf"/>
</dbReference>
<dbReference type="PROSITE" id="PS50956">
    <property type="entry name" value="HTH_ASNC_2"/>
    <property type="match status" value="1"/>
</dbReference>
<dbReference type="InterPro" id="IPR036388">
    <property type="entry name" value="WH-like_DNA-bd_sf"/>
</dbReference>
<protein>
    <submittedName>
        <fullName evidence="5">Lrp/AsnC family transcriptional regulator</fullName>
    </submittedName>
</protein>
<reference evidence="5 8" key="1">
    <citation type="submission" date="2020-06" db="EMBL/GenBank/DDBJ databases">
        <title>Haloterrigena sp. nov., an extremely halophilic archaeon isolated from a saline sediment.</title>
        <authorList>
            <person name="Liu B.-B."/>
        </authorList>
    </citation>
    <scope>NUCLEOTIDE SEQUENCE</scope>
    <source>
        <strain evidence="5">SYSU A121-1</strain>
        <strain evidence="6 8">SYSU A558-1</strain>
    </source>
</reference>
<dbReference type="PANTHER" id="PTHR30154">
    <property type="entry name" value="LEUCINE-RESPONSIVE REGULATORY PROTEIN"/>
    <property type="match status" value="1"/>
</dbReference>
<dbReference type="SMART" id="SM00344">
    <property type="entry name" value="HTH_ASNC"/>
    <property type="match status" value="1"/>
</dbReference>
<dbReference type="PRINTS" id="PR00033">
    <property type="entry name" value="HTHASNC"/>
</dbReference>
<dbReference type="Proteomes" id="UP001016761">
    <property type="component" value="Unassembled WGS sequence"/>
</dbReference>
<dbReference type="Proteomes" id="UP000728647">
    <property type="component" value="Unassembled WGS sequence"/>
</dbReference>
<feature type="domain" description="HTH asnC-type" evidence="4">
    <location>
        <begin position="3"/>
        <end position="65"/>
    </location>
</feature>
<dbReference type="OrthoDB" id="57033at2157"/>
<dbReference type="GO" id="GO:0005829">
    <property type="term" value="C:cytosol"/>
    <property type="evidence" value="ECO:0007669"/>
    <property type="project" value="TreeGrafter"/>
</dbReference>
<dbReference type="PANTHER" id="PTHR30154:SF34">
    <property type="entry name" value="TRANSCRIPTIONAL REGULATOR AZLB"/>
    <property type="match status" value="1"/>
</dbReference>
<dbReference type="GO" id="GO:0043565">
    <property type="term" value="F:sequence-specific DNA binding"/>
    <property type="evidence" value="ECO:0007669"/>
    <property type="project" value="InterPro"/>
</dbReference>
<evidence type="ECO:0000313" key="7">
    <source>
        <dbReference type="Proteomes" id="UP000728647"/>
    </source>
</evidence>
<comment type="caution">
    <text evidence="5">The sequence shown here is derived from an EMBL/GenBank/DDBJ whole genome shotgun (WGS) entry which is preliminary data.</text>
</comment>
<dbReference type="EMBL" id="JABUQZ010000001">
    <property type="protein sequence ID" value="NUC70825.1"/>
    <property type="molecule type" value="Genomic_DNA"/>
</dbReference>
<accession>A0A8J8GQD0</accession>
<keyword evidence="2" id="KW-0238">DNA-binding</keyword>
<evidence type="ECO:0000313" key="8">
    <source>
        <dbReference type="Proteomes" id="UP001016761"/>
    </source>
</evidence>
<evidence type="ECO:0000256" key="3">
    <source>
        <dbReference type="ARBA" id="ARBA00023163"/>
    </source>
</evidence>
<dbReference type="EMBL" id="JABURA010000001">
    <property type="protein sequence ID" value="NUB93270.1"/>
    <property type="molecule type" value="Genomic_DNA"/>
</dbReference>
<dbReference type="InterPro" id="IPR000485">
    <property type="entry name" value="AsnC-type_HTH_dom"/>
</dbReference>
<dbReference type="GO" id="GO:0043200">
    <property type="term" value="P:response to amino acid"/>
    <property type="evidence" value="ECO:0007669"/>
    <property type="project" value="TreeGrafter"/>
</dbReference>
<dbReference type="InterPro" id="IPR019888">
    <property type="entry name" value="Tscrpt_reg_AsnC-like"/>
</dbReference>
<dbReference type="AlphaFoldDB" id="A0A8J8GQD0"/>
<keyword evidence="8" id="KW-1185">Reference proteome</keyword>
<organism evidence="5 7">
    <name type="scientific">Haloterrigena gelatinilytica</name>
    <dbReference type="NCBI Taxonomy" id="2741724"/>
    <lineage>
        <taxon>Archaea</taxon>
        <taxon>Methanobacteriati</taxon>
        <taxon>Methanobacteriota</taxon>
        <taxon>Stenosarchaea group</taxon>
        <taxon>Halobacteria</taxon>
        <taxon>Halobacteriales</taxon>
        <taxon>Natrialbaceae</taxon>
        <taxon>Haloterrigena</taxon>
    </lineage>
</organism>
<dbReference type="PROSITE" id="PS00519">
    <property type="entry name" value="HTH_ASNC_1"/>
    <property type="match status" value="1"/>
</dbReference>
<dbReference type="RefSeq" id="WP_174678900.1">
    <property type="nucleotide sequence ID" value="NZ_JABUQZ010000001.1"/>
</dbReference>
<dbReference type="InterPro" id="IPR019885">
    <property type="entry name" value="Tscrpt_reg_HTH_AsnC-type_CS"/>
</dbReference>
<evidence type="ECO:0000313" key="6">
    <source>
        <dbReference type="EMBL" id="NUC70825.1"/>
    </source>
</evidence>
<evidence type="ECO:0000256" key="1">
    <source>
        <dbReference type="ARBA" id="ARBA00023015"/>
    </source>
</evidence>
<evidence type="ECO:0000256" key="2">
    <source>
        <dbReference type="ARBA" id="ARBA00023125"/>
    </source>
</evidence>
<proteinExistence type="predicted"/>
<dbReference type="Gene3D" id="1.10.10.10">
    <property type="entry name" value="Winged helix-like DNA-binding domain superfamily/Winged helix DNA-binding domain"/>
    <property type="match status" value="1"/>
</dbReference>
<keyword evidence="3" id="KW-0804">Transcription</keyword>
<gene>
    <name evidence="5" type="ORF">HT576_19895</name>
    <name evidence="6" type="ORF">HTZ84_00610</name>
</gene>
<name>A0A8J8GQD0_9EURY</name>
<sequence length="157" mass="17271">MELDDVSKGVLYVLQHNSRQITTREMADRIGVSASTVRNRIERLEDEGVIRGYYPEIDYDNAGLQLHVLFVCGAPGVERNALAEAARNVSGVVSVQEVLDGTENVRIEAVGTDTDDIARVSDELSAIGLSIADSKVFKSSHRQPFDHFGEQLVDEPE</sequence>
<dbReference type="SUPFAM" id="SSF46785">
    <property type="entry name" value="Winged helix' DNA-binding domain"/>
    <property type="match status" value="1"/>
</dbReference>
<dbReference type="Pfam" id="PF13412">
    <property type="entry name" value="HTH_24"/>
    <property type="match status" value="1"/>
</dbReference>
<evidence type="ECO:0000259" key="4">
    <source>
        <dbReference type="PROSITE" id="PS50956"/>
    </source>
</evidence>